<feature type="compositionally biased region" description="Gly residues" evidence="1">
    <location>
        <begin position="89"/>
        <end position="98"/>
    </location>
</feature>
<feature type="compositionally biased region" description="Polar residues" evidence="1">
    <location>
        <begin position="947"/>
        <end position="960"/>
    </location>
</feature>
<feature type="compositionally biased region" description="Low complexity" evidence="1">
    <location>
        <begin position="506"/>
        <end position="525"/>
    </location>
</feature>
<feature type="region of interest" description="Disordered" evidence="1">
    <location>
        <begin position="1136"/>
        <end position="1222"/>
    </location>
</feature>
<feature type="compositionally biased region" description="Basic and acidic residues" evidence="1">
    <location>
        <begin position="111"/>
        <end position="121"/>
    </location>
</feature>
<feature type="compositionally biased region" description="Basic residues" evidence="1">
    <location>
        <begin position="191"/>
        <end position="209"/>
    </location>
</feature>
<feature type="region of interest" description="Disordered" evidence="1">
    <location>
        <begin position="918"/>
        <end position="1099"/>
    </location>
</feature>
<dbReference type="Proteomes" id="UP001140217">
    <property type="component" value="Unassembled WGS sequence"/>
</dbReference>
<proteinExistence type="predicted"/>
<feature type="compositionally biased region" description="Low complexity" evidence="1">
    <location>
        <begin position="783"/>
        <end position="815"/>
    </location>
</feature>
<feature type="compositionally biased region" description="Polar residues" evidence="1">
    <location>
        <begin position="123"/>
        <end position="132"/>
    </location>
</feature>
<feature type="compositionally biased region" description="Low complexity" evidence="1">
    <location>
        <begin position="765"/>
        <end position="775"/>
    </location>
</feature>
<feature type="region of interest" description="Disordered" evidence="1">
    <location>
        <begin position="21"/>
        <end position="215"/>
    </location>
</feature>
<sequence>MSREARGMRDQLALYTHAGTHSDDTVCASSGSEGCGAQQRQKQQQQHCATGMAGGPHPAPQPQGVPISRTHHHHHHRRSVSLLSRLRHGGGGGSGGSGSSPTGSPTSSEASSRDTRSDRTLAHSASSGSMRGQSRAARAAADKERHRPAVRVLPPADDAGPVARKRGSLRGERAGGFISQLLRGGGGAGPQHHHHHHNHNHNHSQHQHSRQAAAGPLPADAAGIRHFVRSPGTPRSHRSAGSRSAGSQSPASVDEPDVGDDGPQEHFHVSQCRFGQPAAPPPPPGGGECGFADALPAGPHQPGGYAACSGGGGVFYVGGGGGGPGGVVDHGADDQDGDGDMGDPYGGWYGDGADGMHTAGRLVSALPVYEPIDMGRFEAQHGGYVRATRPALPDVRMLAPMASLADVCEAGGMGEYGALSNRELRFAVENHMLVEQHRYLIRDLGHARSAISALKQVVQTKEERHDHFEAANMELQQRVALLESILTPEQRHQLACLPYAFVSATGQQAPAPGEGAPPWAAQQQQQHHHHHHHHQGGLGLRSEGPAAAGDDNNDDDDDDDGDEDDGSDAAPAPAKDADGRRATRPLSGYATGFSLSDRPVRQLPRVFSGDYSASEVQAMETSVEALASAIAGMPRDADSVDDIIASKADAVPPPPPPASDSGCSDTESERQSGRPAAASPTAQKRRSRFFHALRLAGRGAAPASAAPEAEAEAEPAADHKRRSVSLGNGSGSPPAPAPKRTGSHGSLAASCPVLAPGPAKQRLASSGSSGRYPSGLGLGGPSDGSRASSAASSSSLSSSAVATIQVAAAAAAAVGGRKGRRASKRLSLSAQPRRSTSAPSRPHSMRVSGRRSWIAQLFGGGGGGGRTLSDDPGPDRPSDADESAEDEPCGGARARRRRVMTQSSDEISHFLGKLRLEEPLPPARAGASVLEDVVDVSGEDEERASRPSLSVSEIRQQTLDALNGTVRGREPASGGEEPGSSPGAVDAAGSRWRQRDAAAPTIRRLTPPDRGDASTAQSGGSRGRRSQSWAPEDGERSGAPRQWAPAFWTPPAWSPRSSGDSLDAAGGRRGSDEARLRPGAGSGGRRGSPWELVKAPDARGFPLSPGRALAFFEDAAVPDADELTMAARRSLSLRMSHTSFKQAEPLPESDPDPPPDDGAGSGTGTDVSRPATPSHLHLRNAALDRVAAVQPKRRSLLRQLTPRTHPPRPESPVLPPAQRRTRKWWAAVLG</sequence>
<evidence type="ECO:0000313" key="3">
    <source>
        <dbReference type="Proteomes" id="UP001140217"/>
    </source>
</evidence>
<dbReference type="OrthoDB" id="5599102at2759"/>
<feature type="compositionally biased region" description="Low complexity" evidence="1">
    <location>
        <begin position="971"/>
        <end position="984"/>
    </location>
</feature>
<name>A0A9W8LK57_9FUNG</name>
<dbReference type="AlphaFoldDB" id="A0A9W8LK57"/>
<feature type="compositionally biased region" description="Basic residues" evidence="1">
    <location>
        <begin position="69"/>
        <end position="79"/>
    </location>
</feature>
<feature type="region of interest" description="Disordered" evidence="1">
    <location>
        <begin position="227"/>
        <end position="294"/>
    </location>
</feature>
<feature type="compositionally biased region" description="Low complexity" evidence="1">
    <location>
        <begin position="241"/>
        <end position="252"/>
    </location>
</feature>
<accession>A0A9W8LK57</accession>
<feature type="region of interest" description="Disordered" evidence="1">
    <location>
        <begin position="638"/>
        <end position="903"/>
    </location>
</feature>
<gene>
    <name evidence="2" type="ORF">H4R18_001518</name>
</gene>
<dbReference type="EMBL" id="JANBUL010000040">
    <property type="protein sequence ID" value="KAJ2783766.1"/>
    <property type="molecule type" value="Genomic_DNA"/>
</dbReference>
<protein>
    <submittedName>
        <fullName evidence="2">Uncharacterized protein</fullName>
    </submittedName>
</protein>
<reference evidence="2" key="1">
    <citation type="submission" date="2022-07" db="EMBL/GenBank/DDBJ databases">
        <title>Phylogenomic reconstructions and comparative analyses of Kickxellomycotina fungi.</title>
        <authorList>
            <person name="Reynolds N.K."/>
            <person name="Stajich J.E."/>
            <person name="Barry K."/>
            <person name="Grigoriev I.V."/>
            <person name="Crous P."/>
            <person name="Smith M.E."/>
        </authorList>
    </citation>
    <scope>NUCLEOTIDE SEQUENCE</scope>
    <source>
        <strain evidence="2">NBRC 105414</strain>
    </source>
</reference>
<comment type="caution">
    <text evidence="2">The sequence shown here is derived from an EMBL/GenBank/DDBJ whole genome shotgun (WGS) entry which is preliminary data.</text>
</comment>
<feature type="compositionally biased region" description="Low complexity" evidence="1">
    <location>
        <begin position="99"/>
        <end position="108"/>
    </location>
</feature>
<feature type="compositionally biased region" description="Basic residues" evidence="1">
    <location>
        <begin position="526"/>
        <end position="535"/>
    </location>
</feature>
<feature type="compositionally biased region" description="Acidic residues" evidence="1">
    <location>
        <begin position="932"/>
        <end position="942"/>
    </location>
</feature>
<evidence type="ECO:0000313" key="2">
    <source>
        <dbReference type="EMBL" id="KAJ2783766.1"/>
    </source>
</evidence>
<feature type="compositionally biased region" description="Acidic residues" evidence="1">
    <location>
        <begin position="551"/>
        <end position="567"/>
    </location>
</feature>
<feature type="region of interest" description="Disordered" evidence="1">
    <location>
        <begin position="506"/>
        <end position="594"/>
    </location>
</feature>
<organism evidence="2 3">
    <name type="scientific">Coemansia javaensis</name>
    <dbReference type="NCBI Taxonomy" id="2761396"/>
    <lineage>
        <taxon>Eukaryota</taxon>
        <taxon>Fungi</taxon>
        <taxon>Fungi incertae sedis</taxon>
        <taxon>Zoopagomycota</taxon>
        <taxon>Kickxellomycotina</taxon>
        <taxon>Kickxellomycetes</taxon>
        <taxon>Kickxellales</taxon>
        <taxon>Kickxellaceae</taxon>
        <taxon>Coemansia</taxon>
    </lineage>
</organism>
<keyword evidence="3" id="KW-1185">Reference proteome</keyword>
<evidence type="ECO:0000256" key="1">
    <source>
        <dbReference type="SAM" id="MobiDB-lite"/>
    </source>
</evidence>